<dbReference type="PANTHER" id="PTHR23077:SF171">
    <property type="entry name" value="NUCLEAR VALOSIN-CONTAINING PROTEIN-LIKE"/>
    <property type="match status" value="1"/>
</dbReference>
<dbReference type="Pfam" id="PF00004">
    <property type="entry name" value="AAA"/>
    <property type="match status" value="2"/>
</dbReference>
<keyword evidence="2" id="KW-0067">ATP-binding</keyword>
<keyword evidence="6" id="KW-1185">Reference proteome</keyword>
<gene>
    <name evidence="5" type="ORF">ADUPG1_008377</name>
</gene>
<evidence type="ECO:0000259" key="4">
    <source>
        <dbReference type="SMART" id="SM00382"/>
    </source>
</evidence>
<evidence type="ECO:0000313" key="6">
    <source>
        <dbReference type="Proteomes" id="UP001057375"/>
    </source>
</evidence>
<dbReference type="InterPro" id="IPR050168">
    <property type="entry name" value="AAA_ATPase_domain"/>
</dbReference>
<keyword evidence="1" id="KW-0547">Nucleotide-binding</keyword>
<evidence type="ECO:0000256" key="2">
    <source>
        <dbReference type="ARBA" id="ARBA00022840"/>
    </source>
</evidence>
<feature type="region of interest" description="Disordered" evidence="3">
    <location>
        <begin position="57"/>
        <end position="109"/>
    </location>
</feature>
<dbReference type="InterPro" id="IPR041569">
    <property type="entry name" value="AAA_lid_3"/>
</dbReference>
<feature type="compositionally biased region" description="Polar residues" evidence="3">
    <location>
        <begin position="296"/>
        <end position="311"/>
    </location>
</feature>
<evidence type="ECO:0000313" key="5">
    <source>
        <dbReference type="EMBL" id="GKT35161.1"/>
    </source>
</evidence>
<dbReference type="InterPro" id="IPR027417">
    <property type="entry name" value="P-loop_NTPase"/>
</dbReference>
<feature type="compositionally biased region" description="Basic and acidic residues" evidence="3">
    <location>
        <begin position="74"/>
        <end position="86"/>
    </location>
</feature>
<feature type="domain" description="AAA+ ATPase" evidence="4">
    <location>
        <begin position="180"/>
        <end position="379"/>
    </location>
</feature>
<dbReference type="SUPFAM" id="SSF52540">
    <property type="entry name" value="P-loop containing nucleoside triphosphate hydrolases"/>
    <property type="match status" value="2"/>
</dbReference>
<organism evidence="5 6">
    <name type="scientific">Aduncisulcus paluster</name>
    <dbReference type="NCBI Taxonomy" id="2918883"/>
    <lineage>
        <taxon>Eukaryota</taxon>
        <taxon>Metamonada</taxon>
        <taxon>Carpediemonas-like organisms</taxon>
        <taxon>Aduncisulcus</taxon>
    </lineage>
</organism>
<dbReference type="Proteomes" id="UP001057375">
    <property type="component" value="Unassembled WGS sequence"/>
</dbReference>
<dbReference type="Pfam" id="PF17862">
    <property type="entry name" value="AAA_lid_3"/>
    <property type="match status" value="2"/>
</dbReference>
<feature type="region of interest" description="Disordered" evidence="3">
    <location>
        <begin position="434"/>
        <end position="524"/>
    </location>
</feature>
<feature type="region of interest" description="Disordered" evidence="3">
    <location>
        <begin position="907"/>
        <end position="977"/>
    </location>
</feature>
<dbReference type="InterPro" id="IPR003593">
    <property type="entry name" value="AAA+_ATPase"/>
</dbReference>
<feature type="compositionally biased region" description="Basic residues" evidence="3">
    <location>
        <begin position="921"/>
        <end position="931"/>
    </location>
</feature>
<accession>A0ABQ5KT05</accession>
<reference evidence="5" key="1">
    <citation type="submission" date="2022-03" db="EMBL/GenBank/DDBJ databases">
        <title>Draft genome sequence of Aduncisulcus paluster, a free-living microaerophilic Fornicata.</title>
        <authorList>
            <person name="Yuyama I."/>
            <person name="Kume K."/>
            <person name="Tamura T."/>
            <person name="Inagaki Y."/>
            <person name="Hashimoto T."/>
        </authorList>
    </citation>
    <scope>NUCLEOTIDE SEQUENCE</scope>
    <source>
        <strain evidence="5">NY0171</strain>
    </source>
</reference>
<comment type="caution">
    <text evidence="5">The sequence shown here is derived from an EMBL/GenBank/DDBJ whole genome shotgun (WGS) entry which is preliminary data.</text>
</comment>
<dbReference type="EMBL" id="BQXS01010934">
    <property type="protein sequence ID" value="GKT35161.1"/>
    <property type="molecule type" value="Genomic_DNA"/>
</dbReference>
<feature type="compositionally biased region" description="Polar residues" evidence="3">
    <location>
        <begin position="859"/>
        <end position="880"/>
    </location>
</feature>
<protein>
    <submittedName>
        <fullName evidence="5">Uncharacterized AAA domain-containing protein C16E9.10c</fullName>
    </submittedName>
</protein>
<dbReference type="InterPro" id="IPR003959">
    <property type="entry name" value="ATPase_AAA_core"/>
</dbReference>
<dbReference type="PROSITE" id="PS00674">
    <property type="entry name" value="AAA"/>
    <property type="match status" value="1"/>
</dbReference>
<feature type="region of interest" description="Disordered" evidence="3">
    <location>
        <begin position="827"/>
        <end position="880"/>
    </location>
</feature>
<sequence>MTIPQLRHELNQWIIKNPRSKPDPTIIAKDLQTTVKCFERIKQATIKRQISDLLEERRKRKKKKQKMTPLSGFRTDRVGENCRGELQDGSTTPSVSGMDDIQSAKSSNRSSPILQKAISKLQSPLISSGSGAIESEFLTPIPSLSMSSFGGIESYLPAIREHVVAPLLYLDLLSAIGIKPTRGVLLYGPPGCGKSMLADVIAGYVNSLIMRIPGSKPLSFFKLACTELVSSAVGKTEEKMRQLFNDAKMASPSLVVLDDADSLFPKREAAQRAMETRIVSQLSSCFDSLSIPVPSDYNSGPTSTQPSSSATVPPVSGNTPGIPASSSSTISPISVTSSSSSVITPRVVIIATTSRPNTLEGALRRAGRFDREIDIGIPDERARETILKCVSKGIRVGPDVNFKAIAKATPGYVGSDLFDLVRQAATLTFKRMMGWSTGTSTGSTGHGDDSTKDEEDEGDDDQYLPSFGNTSSSSSSSSKPHQRSFVPLGLSMSHHIPGDSPDSSPQSHKRPKKRRYYDNSLNPEPPFNMRIKSVTLADFQHALTLIQPSAKREGFATVPDVTWEDVGALESVRKKLERTVMAPMVNPDEYKAFGLSTQSGVLLYGPPGCGKTLLAKALANCSGANFISVKGPELMNKYVGESEKAVRGVFERARASSPCIIFFDEIDSLCPRRGGEHDAAKRITNQFLTELDGIDSRKYSISVIGATNRPTDIDPAILRPSRFDKLIYVPLPSLSGRVDILKRLTRAVPLDSSVSLDTLGHMTDGFSGADLSGLVREAALCAAEERRAARIALLSADGKTKAGSTFFSSLKQLDKYNENVLSEESGYTGYTGYTGGEEEEERERSLHSSLPPSFGDASDSPSIRRSTAGTPLSSTFSQQSAAKSVPPLCVMMIHFTRAMEEVGASVSVEEEKEYLSMKEQMKKKRAGKRRKQDSLKSTSPPLSAPGMESSVDDIEEVEIEDVSDALPKSPSNKNAIGTKVSSEDFLMLFGEMVKMQEKIAKLERSRISK</sequence>
<name>A0ABQ5KT05_9EUKA</name>
<dbReference type="Gene3D" id="3.40.50.300">
    <property type="entry name" value="P-loop containing nucleotide triphosphate hydrolases"/>
    <property type="match status" value="2"/>
</dbReference>
<evidence type="ECO:0000256" key="3">
    <source>
        <dbReference type="SAM" id="MobiDB-lite"/>
    </source>
</evidence>
<dbReference type="InterPro" id="IPR003960">
    <property type="entry name" value="ATPase_AAA_CS"/>
</dbReference>
<feature type="compositionally biased region" description="Acidic residues" evidence="3">
    <location>
        <begin position="451"/>
        <end position="462"/>
    </location>
</feature>
<proteinExistence type="predicted"/>
<evidence type="ECO:0000256" key="1">
    <source>
        <dbReference type="ARBA" id="ARBA00022741"/>
    </source>
</evidence>
<dbReference type="SMART" id="SM00382">
    <property type="entry name" value="AAA"/>
    <property type="match status" value="2"/>
</dbReference>
<dbReference type="PANTHER" id="PTHR23077">
    <property type="entry name" value="AAA-FAMILY ATPASE"/>
    <property type="match status" value="1"/>
</dbReference>
<feature type="region of interest" description="Disordered" evidence="3">
    <location>
        <begin position="296"/>
        <end position="336"/>
    </location>
</feature>
<feature type="compositionally biased region" description="Low complexity" evidence="3">
    <location>
        <begin position="319"/>
        <end position="336"/>
    </location>
</feature>
<dbReference type="Gene3D" id="1.10.8.60">
    <property type="match status" value="2"/>
</dbReference>
<feature type="compositionally biased region" description="Acidic residues" evidence="3">
    <location>
        <begin position="950"/>
        <end position="963"/>
    </location>
</feature>
<feature type="domain" description="AAA+ ATPase" evidence="4">
    <location>
        <begin position="597"/>
        <end position="733"/>
    </location>
</feature>